<accession>A0AAF0D224</accession>
<dbReference type="Pfam" id="PF01406">
    <property type="entry name" value="tRNA-synt_1e"/>
    <property type="match status" value="1"/>
</dbReference>
<evidence type="ECO:0000256" key="11">
    <source>
        <dbReference type="ARBA" id="ARBA00047398"/>
    </source>
</evidence>
<evidence type="ECO:0000256" key="10">
    <source>
        <dbReference type="ARBA" id="ARBA00023146"/>
    </source>
</evidence>
<keyword evidence="3 12" id="KW-0963">Cytoplasm</keyword>
<dbReference type="GO" id="GO:0006423">
    <property type="term" value="P:cysteinyl-tRNA aminoacylation"/>
    <property type="evidence" value="ECO:0007669"/>
    <property type="project" value="UniProtKB-UniRule"/>
</dbReference>
<dbReference type="GO" id="GO:0005737">
    <property type="term" value="C:cytoplasm"/>
    <property type="evidence" value="ECO:0007669"/>
    <property type="project" value="UniProtKB-SubCell"/>
</dbReference>
<dbReference type="PANTHER" id="PTHR10890:SF3">
    <property type="entry name" value="CYSTEINE--TRNA LIGASE, CYTOPLASMIC"/>
    <property type="match status" value="1"/>
</dbReference>
<dbReference type="Pfam" id="PF23493">
    <property type="entry name" value="CysS_C"/>
    <property type="match status" value="1"/>
</dbReference>
<evidence type="ECO:0000256" key="6">
    <source>
        <dbReference type="ARBA" id="ARBA00022741"/>
    </source>
</evidence>
<keyword evidence="5 12" id="KW-0479">Metal-binding</keyword>
<dbReference type="SUPFAM" id="SSF47323">
    <property type="entry name" value="Anticodon-binding domain of a subclass of class I aminoacyl-tRNA synthetases"/>
    <property type="match status" value="1"/>
</dbReference>
<evidence type="ECO:0000256" key="12">
    <source>
        <dbReference type="HAMAP-Rule" id="MF_00041"/>
    </source>
</evidence>
<dbReference type="EMBL" id="CP091871">
    <property type="protein sequence ID" value="WEU40244.1"/>
    <property type="molecule type" value="Genomic_DNA"/>
</dbReference>
<evidence type="ECO:0000256" key="9">
    <source>
        <dbReference type="ARBA" id="ARBA00022917"/>
    </source>
</evidence>
<dbReference type="NCBIfam" id="TIGR00435">
    <property type="entry name" value="cysS"/>
    <property type="match status" value="1"/>
</dbReference>
<dbReference type="KEGG" id="oyw:OdinLCB4_007180"/>
<evidence type="ECO:0000259" key="13">
    <source>
        <dbReference type="SMART" id="SM00840"/>
    </source>
</evidence>
<dbReference type="SUPFAM" id="SSF52374">
    <property type="entry name" value="Nucleotidylyl transferase"/>
    <property type="match status" value="1"/>
</dbReference>
<feature type="short sequence motif" description="'KMSKS' region" evidence="12">
    <location>
        <begin position="270"/>
        <end position="274"/>
    </location>
</feature>
<feature type="binding site" evidence="12">
    <location>
        <position position="28"/>
    </location>
    <ligand>
        <name>Zn(2+)</name>
        <dbReference type="ChEBI" id="CHEBI:29105"/>
    </ligand>
</feature>
<comment type="similarity">
    <text evidence="2 12">Belongs to the class-I aminoacyl-tRNA synthetase family.</text>
</comment>
<reference evidence="14" key="1">
    <citation type="journal article" date="2017" name="Nature">
        <title>Asgard archaea illuminate the origin of eukaryotic cellular complexity.</title>
        <authorList>
            <person name="Zaremba-Niedzwiedzka K."/>
            <person name="Caceres E.F."/>
            <person name="Saw J.H."/>
            <person name="Backstrom D."/>
            <person name="Juzokaite L."/>
            <person name="Vancaester E."/>
            <person name="Seitz K.W."/>
            <person name="Anantharaman K."/>
            <person name="Starnawski P."/>
            <person name="Kjeldsen K.U."/>
            <person name="Scott M.B."/>
            <person name="Nunoura T."/>
            <person name="Banfield J.F."/>
            <person name="Schramm A."/>
            <person name="Baker B.J."/>
            <person name="Spang A."/>
            <person name="Ettema T.J.G."/>
        </authorList>
    </citation>
    <scope>NUCLEOTIDE SEQUENCE</scope>
    <source>
        <strain evidence="14">LCB_4</strain>
    </source>
</reference>
<feature type="domain" description="Cysteinyl-tRNA synthetase class Ia DALR" evidence="13">
    <location>
        <begin position="356"/>
        <end position="415"/>
    </location>
</feature>
<keyword evidence="4 12" id="KW-0436">Ligase</keyword>
<dbReference type="InterPro" id="IPR056411">
    <property type="entry name" value="CysS_C"/>
</dbReference>
<evidence type="ECO:0000256" key="2">
    <source>
        <dbReference type="ARBA" id="ARBA00005594"/>
    </source>
</evidence>
<dbReference type="Gene3D" id="1.20.120.1910">
    <property type="entry name" value="Cysteine-tRNA ligase, C-terminal anti-codon recognition domain"/>
    <property type="match status" value="1"/>
</dbReference>
<dbReference type="EC" id="6.1.1.16" evidence="12"/>
<dbReference type="InterPro" id="IPR015273">
    <property type="entry name" value="Cys-tRNA-synt_Ia_DALR"/>
</dbReference>
<keyword evidence="8 12" id="KW-0067">ATP-binding</keyword>
<feature type="binding site" evidence="12">
    <location>
        <position position="238"/>
    </location>
    <ligand>
        <name>Zn(2+)</name>
        <dbReference type="ChEBI" id="CHEBI:29105"/>
    </ligand>
</feature>
<dbReference type="InterPro" id="IPR024909">
    <property type="entry name" value="Cys-tRNA/MSH_ligase"/>
</dbReference>
<sequence length="467" mass="53903">MVLKLYNTLTGRKEVFKPSSDIVKIYSCGPTVYAPPHIGNYRSFIVVDILKRYLEFKGYKIKHVMNITDIDDKTIRESGREGVSLKEFTDKYIKVFFNGLETLNIKLADIYPRATENIEDMVKLTKHLLNKGYAYYKSGSVYYDISRFKEYGKLSKIKLEDTGKYSTVEADEYGKDDPRDFALLKASTSEEIRRGIYYLSEWGPVRPGWHIECAVMSMKYLDGLIDIHTGGVDLIFPHHENEIALSEAFLGKRAVRYWVHSEHLLVNGEKMSKSAGNYYTLNDLLEKYKPQVIRYMLISTHYRRKLNFTINSIRNAEHGYKKLIEAYDRALHLLTVFKKETGGVDGNQTLSDLKESFIASMDDDLNTPLALHVLHKLAVEVNKYVADNDLNNLEQGFKLLVELSEVLGLEYHGLKHVLNQRIIDLIREREDARKSKDWVKADSIRDKLRSEGIILVDTPYGTRIVEE</sequence>
<evidence type="ECO:0000256" key="1">
    <source>
        <dbReference type="ARBA" id="ARBA00004496"/>
    </source>
</evidence>
<keyword evidence="9 12" id="KW-0648">Protein biosynthesis</keyword>
<protein>
    <recommendedName>
        <fullName evidence="12">Cysteine--tRNA ligase</fullName>
        <ecNumber evidence="12">6.1.1.16</ecNumber>
    </recommendedName>
    <alternativeName>
        <fullName evidence="12">Cysteinyl-tRNA synthetase</fullName>
        <shortName evidence="12">CysRS</shortName>
    </alternativeName>
</protein>
<organism evidence="14 15">
    <name type="scientific">Odinarchaeota yellowstonii (strain LCB_4)</name>
    <dbReference type="NCBI Taxonomy" id="1841599"/>
    <lineage>
        <taxon>Archaea</taxon>
        <taxon>Promethearchaeati</taxon>
        <taxon>Candidatus Odinarchaeota</taxon>
        <taxon>Candidatus Odinarchaeia</taxon>
        <taxon>Candidatus Odinarchaeales</taxon>
        <taxon>Candidatus Odinarchaeaceae</taxon>
        <taxon>Candidatus Odinarchaeum</taxon>
    </lineage>
</organism>
<feature type="binding site" evidence="12">
    <location>
        <position position="242"/>
    </location>
    <ligand>
        <name>Zn(2+)</name>
        <dbReference type="ChEBI" id="CHEBI:29105"/>
    </ligand>
</feature>
<dbReference type="GO" id="GO:0008270">
    <property type="term" value="F:zinc ion binding"/>
    <property type="evidence" value="ECO:0007669"/>
    <property type="project" value="UniProtKB-UniRule"/>
</dbReference>
<dbReference type="Proteomes" id="UP000186851">
    <property type="component" value="Chromosome"/>
</dbReference>
<evidence type="ECO:0000256" key="5">
    <source>
        <dbReference type="ARBA" id="ARBA00022723"/>
    </source>
</evidence>
<feature type="binding site" evidence="12">
    <location>
        <position position="213"/>
    </location>
    <ligand>
        <name>Zn(2+)</name>
        <dbReference type="ChEBI" id="CHEBI:29105"/>
    </ligand>
</feature>
<evidence type="ECO:0000256" key="7">
    <source>
        <dbReference type="ARBA" id="ARBA00022833"/>
    </source>
</evidence>
<evidence type="ECO:0000256" key="8">
    <source>
        <dbReference type="ARBA" id="ARBA00022840"/>
    </source>
</evidence>
<feature type="binding site" evidence="12">
    <location>
        <position position="273"/>
    </location>
    <ligand>
        <name>ATP</name>
        <dbReference type="ChEBI" id="CHEBI:30616"/>
    </ligand>
</feature>
<dbReference type="InterPro" id="IPR032678">
    <property type="entry name" value="tRNA-synt_1_cat_dom"/>
</dbReference>
<evidence type="ECO:0000256" key="3">
    <source>
        <dbReference type="ARBA" id="ARBA00022490"/>
    </source>
</evidence>
<dbReference type="PANTHER" id="PTHR10890">
    <property type="entry name" value="CYSTEINYL-TRNA SYNTHETASE"/>
    <property type="match status" value="1"/>
</dbReference>
<gene>
    <name evidence="12 14" type="primary">cysS</name>
    <name evidence="14" type="ORF">OdinLCB4_007180</name>
</gene>
<dbReference type="FunFam" id="3.40.50.620:FF:000130">
    <property type="entry name" value="Cysteine--tRNA ligase"/>
    <property type="match status" value="1"/>
</dbReference>
<dbReference type="HAMAP" id="MF_00041">
    <property type="entry name" value="Cys_tRNA_synth"/>
    <property type="match status" value="1"/>
</dbReference>
<keyword evidence="6 12" id="KW-0547">Nucleotide-binding</keyword>
<dbReference type="AlphaFoldDB" id="A0AAF0D224"/>
<evidence type="ECO:0000313" key="14">
    <source>
        <dbReference type="EMBL" id="WEU40244.1"/>
    </source>
</evidence>
<dbReference type="GO" id="GO:0005524">
    <property type="term" value="F:ATP binding"/>
    <property type="evidence" value="ECO:0007669"/>
    <property type="project" value="UniProtKB-UniRule"/>
</dbReference>
<dbReference type="CDD" id="cd00672">
    <property type="entry name" value="CysRS_core"/>
    <property type="match status" value="1"/>
</dbReference>
<comment type="cofactor">
    <cofactor evidence="12">
        <name>Zn(2+)</name>
        <dbReference type="ChEBI" id="CHEBI:29105"/>
    </cofactor>
    <text evidence="12">Binds 1 zinc ion per subunit.</text>
</comment>
<dbReference type="InterPro" id="IPR015803">
    <property type="entry name" value="Cys-tRNA-ligase"/>
</dbReference>
<dbReference type="Gene3D" id="3.40.50.620">
    <property type="entry name" value="HUPs"/>
    <property type="match status" value="1"/>
</dbReference>
<dbReference type="SMART" id="SM00840">
    <property type="entry name" value="DALR_2"/>
    <property type="match status" value="1"/>
</dbReference>
<dbReference type="Pfam" id="PF09190">
    <property type="entry name" value="DALR_2"/>
    <property type="match status" value="1"/>
</dbReference>
<dbReference type="PRINTS" id="PR00983">
    <property type="entry name" value="TRNASYNTHCYS"/>
</dbReference>
<dbReference type="GO" id="GO:0004817">
    <property type="term" value="F:cysteine-tRNA ligase activity"/>
    <property type="evidence" value="ECO:0007669"/>
    <property type="project" value="UniProtKB-UniRule"/>
</dbReference>
<keyword evidence="10 12" id="KW-0030">Aminoacyl-tRNA synthetase</keyword>
<keyword evidence="7 12" id="KW-0862">Zinc</keyword>
<feature type="short sequence motif" description="'HIGH' region" evidence="12">
    <location>
        <begin position="30"/>
        <end position="40"/>
    </location>
</feature>
<dbReference type="InterPro" id="IPR009080">
    <property type="entry name" value="tRNAsynth_Ia_anticodon-bd"/>
</dbReference>
<evidence type="ECO:0000256" key="4">
    <source>
        <dbReference type="ARBA" id="ARBA00022598"/>
    </source>
</evidence>
<proteinExistence type="inferred from homology"/>
<dbReference type="InterPro" id="IPR014729">
    <property type="entry name" value="Rossmann-like_a/b/a_fold"/>
</dbReference>
<evidence type="ECO:0000313" key="15">
    <source>
        <dbReference type="Proteomes" id="UP000186851"/>
    </source>
</evidence>
<reference evidence="14" key="2">
    <citation type="journal article" date="2022" name="Nat. Microbiol.">
        <title>A closed Candidatus Odinarchaeum chromosome exposes Asgard archaeal viruses.</title>
        <authorList>
            <person name="Tamarit D."/>
            <person name="Caceres E.F."/>
            <person name="Krupovic M."/>
            <person name="Nijland R."/>
            <person name="Eme L."/>
            <person name="Robinson N.P."/>
            <person name="Ettema T.J.G."/>
        </authorList>
    </citation>
    <scope>NUCLEOTIDE SEQUENCE</scope>
    <source>
        <strain evidence="14">LCB_4</strain>
    </source>
</reference>
<comment type="subcellular location">
    <subcellularLocation>
        <location evidence="1 12">Cytoplasm</location>
    </subcellularLocation>
</comment>
<name>A0AAF0D224_ODILC</name>
<comment type="catalytic activity">
    <reaction evidence="11 12">
        <text>tRNA(Cys) + L-cysteine + ATP = L-cysteinyl-tRNA(Cys) + AMP + diphosphate</text>
        <dbReference type="Rhea" id="RHEA:17773"/>
        <dbReference type="Rhea" id="RHEA-COMP:9661"/>
        <dbReference type="Rhea" id="RHEA-COMP:9679"/>
        <dbReference type="ChEBI" id="CHEBI:30616"/>
        <dbReference type="ChEBI" id="CHEBI:33019"/>
        <dbReference type="ChEBI" id="CHEBI:35235"/>
        <dbReference type="ChEBI" id="CHEBI:78442"/>
        <dbReference type="ChEBI" id="CHEBI:78517"/>
        <dbReference type="ChEBI" id="CHEBI:456215"/>
        <dbReference type="EC" id="6.1.1.16"/>
    </reaction>
</comment>